<gene>
    <name evidence="2" type="ORF">P5673_022757</name>
</gene>
<evidence type="ECO:0000313" key="3">
    <source>
        <dbReference type="Proteomes" id="UP001249851"/>
    </source>
</evidence>
<organism evidence="2 3">
    <name type="scientific">Acropora cervicornis</name>
    <name type="common">Staghorn coral</name>
    <dbReference type="NCBI Taxonomy" id="6130"/>
    <lineage>
        <taxon>Eukaryota</taxon>
        <taxon>Metazoa</taxon>
        <taxon>Cnidaria</taxon>
        <taxon>Anthozoa</taxon>
        <taxon>Hexacorallia</taxon>
        <taxon>Scleractinia</taxon>
        <taxon>Astrocoeniina</taxon>
        <taxon>Acroporidae</taxon>
        <taxon>Acropora</taxon>
    </lineage>
</organism>
<sequence length="63" mass="7283">MQLFSQNNDFKRHLPYSQAYRLNSVHGVHVSRKKSEISVRSRTKTTNRAHIERSDTSSPTSIP</sequence>
<proteinExistence type="predicted"/>
<dbReference type="AlphaFoldDB" id="A0AAD9UZ84"/>
<protein>
    <submittedName>
        <fullName evidence="2">Uncharacterized protein</fullName>
    </submittedName>
</protein>
<keyword evidence="3" id="KW-1185">Reference proteome</keyword>
<comment type="caution">
    <text evidence="2">The sequence shown here is derived from an EMBL/GenBank/DDBJ whole genome shotgun (WGS) entry which is preliminary data.</text>
</comment>
<evidence type="ECO:0000256" key="1">
    <source>
        <dbReference type="SAM" id="MobiDB-lite"/>
    </source>
</evidence>
<evidence type="ECO:0000313" key="2">
    <source>
        <dbReference type="EMBL" id="KAK2555423.1"/>
    </source>
</evidence>
<dbReference type="EMBL" id="JARQWQ010000062">
    <property type="protein sequence ID" value="KAK2555423.1"/>
    <property type="molecule type" value="Genomic_DNA"/>
</dbReference>
<reference evidence="2" key="2">
    <citation type="journal article" date="2023" name="Science">
        <title>Genomic signatures of disease resistance in endangered staghorn corals.</title>
        <authorList>
            <person name="Vollmer S.V."/>
            <person name="Selwyn J.D."/>
            <person name="Despard B.A."/>
            <person name="Roesel C.L."/>
        </authorList>
    </citation>
    <scope>NUCLEOTIDE SEQUENCE</scope>
    <source>
        <strain evidence="2">K2</strain>
    </source>
</reference>
<name>A0AAD9UZ84_ACRCE</name>
<feature type="region of interest" description="Disordered" evidence="1">
    <location>
        <begin position="28"/>
        <end position="63"/>
    </location>
</feature>
<accession>A0AAD9UZ84</accession>
<reference evidence="2" key="1">
    <citation type="journal article" date="2023" name="G3 (Bethesda)">
        <title>Whole genome assembly and annotation of the endangered Caribbean coral Acropora cervicornis.</title>
        <authorList>
            <person name="Selwyn J.D."/>
            <person name="Vollmer S.V."/>
        </authorList>
    </citation>
    <scope>NUCLEOTIDE SEQUENCE</scope>
    <source>
        <strain evidence="2">K2</strain>
    </source>
</reference>
<dbReference type="Proteomes" id="UP001249851">
    <property type="component" value="Unassembled WGS sequence"/>
</dbReference>